<dbReference type="InterPro" id="IPR032567">
    <property type="entry name" value="RTL1-rel"/>
</dbReference>
<dbReference type="GO" id="GO:0006508">
    <property type="term" value="P:proteolysis"/>
    <property type="evidence" value="ECO:0007669"/>
    <property type="project" value="UniProtKB-KW"/>
</dbReference>
<evidence type="ECO:0000313" key="1">
    <source>
        <dbReference type="EMBL" id="KAA3473658.1"/>
    </source>
</evidence>
<dbReference type="AlphaFoldDB" id="A0A5B6VXP6"/>
<dbReference type="Proteomes" id="UP000325315">
    <property type="component" value="Unassembled WGS sequence"/>
</dbReference>
<organism evidence="1 2">
    <name type="scientific">Gossypium australe</name>
    <dbReference type="NCBI Taxonomy" id="47621"/>
    <lineage>
        <taxon>Eukaryota</taxon>
        <taxon>Viridiplantae</taxon>
        <taxon>Streptophyta</taxon>
        <taxon>Embryophyta</taxon>
        <taxon>Tracheophyta</taxon>
        <taxon>Spermatophyta</taxon>
        <taxon>Magnoliopsida</taxon>
        <taxon>eudicotyledons</taxon>
        <taxon>Gunneridae</taxon>
        <taxon>Pentapetalae</taxon>
        <taxon>rosids</taxon>
        <taxon>malvids</taxon>
        <taxon>Malvales</taxon>
        <taxon>Malvaceae</taxon>
        <taxon>Malvoideae</taxon>
        <taxon>Gossypium</taxon>
    </lineage>
</organism>
<dbReference type="SUPFAM" id="SSF56672">
    <property type="entry name" value="DNA/RNA polymerases"/>
    <property type="match status" value="1"/>
</dbReference>
<dbReference type="PANTHER" id="PTHR15503">
    <property type="entry name" value="LDOC1 RELATED"/>
    <property type="match status" value="1"/>
</dbReference>
<proteinExistence type="predicted"/>
<keyword evidence="1" id="KW-0378">Hydrolase</keyword>
<dbReference type="OrthoDB" id="1000793at2759"/>
<dbReference type="InterPro" id="IPR043502">
    <property type="entry name" value="DNA/RNA_pol_sf"/>
</dbReference>
<keyword evidence="1" id="KW-0645">Protease</keyword>
<accession>A0A5B6VXP6</accession>
<keyword evidence="2" id="KW-1185">Reference proteome</keyword>
<gene>
    <name evidence="1" type="ORF">EPI10_024020</name>
</gene>
<dbReference type="EMBL" id="SMMG02000005">
    <property type="protein sequence ID" value="KAA3473658.1"/>
    <property type="molecule type" value="Genomic_DNA"/>
</dbReference>
<dbReference type="GO" id="GO:0008233">
    <property type="term" value="F:peptidase activity"/>
    <property type="evidence" value="ECO:0007669"/>
    <property type="project" value="UniProtKB-KW"/>
</dbReference>
<comment type="caution">
    <text evidence="1">The sequence shown here is derived from an EMBL/GenBank/DDBJ whole genome shotgun (WGS) entry which is preliminary data.</text>
</comment>
<evidence type="ECO:0000313" key="2">
    <source>
        <dbReference type="Proteomes" id="UP000325315"/>
    </source>
</evidence>
<reference evidence="2" key="1">
    <citation type="journal article" date="2019" name="Plant Biotechnol. J.">
        <title>Genome sequencing of the Australian wild diploid species Gossypium australe highlights disease resistance and delayed gland morphogenesis.</title>
        <authorList>
            <person name="Cai Y."/>
            <person name="Cai X."/>
            <person name="Wang Q."/>
            <person name="Wang P."/>
            <person name="Zhang Y."/>
            <person name="Cai C."/>
            <person name="Xu Y."/>
            <person name="Wang K."/>
            <person name="Zhou Z."/>
            <person name="Wang C."/>
            <person name="Geng S."/>
            <person name="Li B."/>
            <person name="Dong Q."/>
            <person name="Hou Y."/>
            <person name="Wang H."/>
            <person name="Ai P."/>
            <person name="Liu Z."/>
            <person name="Yi F."/>
            <person name="Sun M."/>
            <person name="An G."/>
            <person name="Cheng J."/>
            <person name="Zhang Y."/>
            <person name="Shi Q."/>
            <person name="Xie Y."/>
            <person name="Shi X."/>
            <person name="Chang Y."/>
            <person name="Huang F."/>
            <person name="Chen Y."/>
            <person name="Hong S."/>
            <person name="Mi L."/>
            <person name="Sun Q."/>
            <person name="Zhang L."/>
            <person name="Zhou B."/>
            <person name="Peng R."/>
            <person name="Zhang X."/>
            <person name="Liu F."/>
        </authorList>
    </citation>
    <scope>NUCLEOTIDE SEQUENCE [LARGE SCALE GENOMIC DNA]</scope>
    <source>
        <strain evidence="2">cv. PA1801</strain>
    </source>
</reference>
<protein>
    <submittedName>
        <fullName evidence="1">Gag protease polyprotein</fullName>
    </submittedName>
</protein>
<dbReference type="Gene3D" id="3.10.10.10">
    <property type="entry name" value="HIV Type 1 Reverse Transcriptase, subunit A, domain 1"/>
    <property type="match status" value="1"/>
</dbReference>
<name>A0A5B6VXP6_9ROSI</name>
<dbReference type="PANTHER" id="PTHR15503:SF45">
    <property type="entry name" value="RNA-DIRECTED DNA POLYMERASE HOMOLOG"/>
    <property type="match status" value="1"/>
</dbReference>
<sequence length="139" mass="15209">MANLMELPFGEVVVRTKDDVEVIMIGGHQDYLSNVISALIAEKLVQKGSEAYLAYVSTTASGNSLIGEIKTMRDFLDVFPIQLLGLPPDQEVEFGIEFLSGTALVSIAPYRMALEELVELKAQLQELLDCGFIRPSVSS</sequence>